<dbReference type="PANTHER" id="PTHR10032">
    <property type="entry name" value="ZINC FINGER PROTEIN WITH KRAB AND SCAN DOMAINS"/>
    <property type="match status" value="1"/>
</dbReference>
<dbReference type="Gene3D" id="3.30.160.60">
    <property type="entry name" value="Classic Zinc Finger"/>
    <property type="match status" value="1"/>
</dbReference>
<evidence type="ECO:0000259" key="9">
    <source>
        <dbReference type="PROSITE" id="PS50157"/>
    </source>
</evidence>
<keyword evidence="5" id="KW-0862">Zinc</keyword>
<evidence type="ECO:0000256" key="3">
    <source>
        <dbReference type="ARBA" id="ARBA00022737"/>
    </source>
</evidence>
<dbReference type="PANTHER" id="PTHR10032:SF271">
    <property type="entry name" value="RH12261P-RELATED"/>
    <property type="match status" value="1"/>
</dbReference>
<dbReference type="Proteomes" id="UP000324585">
    <property type="component" value="Unassembled WGS sequence"/>
</dbReference>
<dbReference type="EMBL" id="VRMN01000011">
    <property type="protein sequence ID" value="KAA8491822.1"/>
    <property type="molecule type" value="Genomic_DNA"/>
</dbReference>
<keyword evidence="3" id="KW-0677">Repeat</keyword>
<evidence type="ECO:0000256" key="2">
    <source>
        <dbReference type="ARBA" id="ARBA00022723"/>
    </source>
</evidence>
<dbReference type="InterPro" id="IPR027756">
    <property type="entry name" value="Ovo-like"/>
</dbReference>
<evidence type="ECO:0000256" key="4">
    <source>
        <dbReference type="ARBA" id="ARBA00022771"/>
    </source>
</evidence>
<keyword evidence="2" id="KW-0479">Metal-binding</keyword>
<evidence type="ECO:0000256" key="5">
    <source>
        <dbReference type="ARBA" id="ARBA00022833"/>
    </source>
</evidence>
<gene>
    <name evidence="10" type="ORF">FVE85_8304</name>
</gene>
<comment type="caution">
    <text evidence="10">The sequence shown here is derived from an EMBL/GenBank/DDBJ whole genome shotgun (WGS) entry which is preliminary data.</text>
</comment>
<keyword evidence="6" id="KW-0539">Nucleus</keyword>
<proteinExistence type="predicted"/>
<dbReference type="PROSITE" id="PS00028">
    <property type="entry name" value="ZINC_FINGER_C2H2_1"/>
    <property type="match status" value="2"/>
</dbReference>
<dbReference type="OrthoDB" id="6077919at2759"/>
<dbReference type="InterPro" id="IPR036236">
    <property type="entry name" value="Znf_C2H2_sf"/>
</dbReference>
<evidence type="ECO:0000256" key="1">
    <source>
        <dbReference type="ARBA" id="ARBA00004123"/>
    </source>
</evidence>
<dbReference type="InterPro" id="IPR013087">
    <property type="entry name" value="Znf_C2H2_type"/>
</dbReference>
<protein>
    <recommendedName>
        <fullName evidence="9">C2H2-type domain-containing protein</fullName>
    </recommendedName>
</protein>
<feature type="compositionally biased region" description="Polar residues" evidence="8">
    <location>
        <begin position="517"/>
        <end position="540"/>
    </location>
</feature>
<keyword evidence="4 7" id="KW-0863">Zinc-finger</keyword>
<reference evidence="11" key="1">
    <citation type="journal article" date="2019" name="Nat. Commun.">
        <title>Expansion of phycobilisome linker gene families in mesophilic red algae.</title>
        <authorList>
            <person name="Lee J."/>
            <person name="Kim D."/>
            <person name="Bhattacharya D."/>
            <person name="Yoon H.S."/>
        </authorList>
    </citation>
    <scope>NUCLEOTIDE SEQUENCE [LARGE SCALE GENOMIC DNA]</scope>
    <source>
        <strain evidence="11">CCMP 1328</strain>
    </source>
</reference>
<dbReference type="AlphaFoldDB" id="A0A5J4YLF7"/>
<feature type="domain" description="C2H2-type" evidence="9">
    <location>
        <begin position="429"/>
        <end position="452"/>
    </location>
</feature>
<dbReference type="GO" id="GO:0000978">
    <property type="term" value="F:RNA polymerase II cis-regulatory region sequence-specific DNA binding"/>
    <property type="evidence" value="ECO:0007669"/>
    <property type="project" value="TreeGrafter"/>
</dbReference>
<feature type="region of interest" description="Disordered" evidence="8">
    <location>
        <begin position="515"/>
        <end position="562"/>
    </location>
</feature>
<evidence type="ECO:0000313" key="11">
    <source>
        <dbReference type="Proteomes" id="UP000324585"/>
    </source>
</evidence>
<dbReference type="SMART" id="SM00355">
    <property type="entry name" value="ZnF_C2H2"/>
    <property type="match status" value="2"/>
</dbReference>
<dbReference type="PROSITE" id="PS50157">
    <property type="entry name" value="ZINC_FINGER_C2H2_2"/>
    <property type="match status" value="2"/>
</dbReference>
<feature type="compositionally biased region" description="Low complexity" evidence="8">
    <location>
        <begin position="382"/>
        <end position="391"/>
    </location>
</feature>
<dbReference type="Pfam" id="PF00096">
    <property type="entry name" value="zf-C2H2"/>
    <property type="match status" value="2"/>
</dbReference>
<dbReference type="GO" id="GO:0000981">
    <property type="term" value="F:DNA-binding transcription factor activity, RNA polymerase II-specific"/>
    <property type="evidence" value="ECO:0007669"/>
    <property type="project" value="TreeGrafter"/>
</dbReference>
<dbReference type="GO" id="GO:0008270">
    <property type="term" value="F:zinc ion binding"/>
    <property type="evidence" value="ECO:0007669"/>
    <property type="project" value="UniProtKB-KW"/>
</dbReference>
<comment type="subcellular location">
    <subcellularLocation>
        <location evidence="1">Nucleus</location>
    </subcellularLocation>
</comment>
<feature type="domain" description="C2H2-type" evidence="9">
    <location>
        <begin position="458"/>
        <end position="486"/>
    </location>
</feature>
<sequence>MKQCDRIQNMKSAFGNDSQANFRRLRSFFHRYSPEVQKHAHTHRADPVEHLQSVPLVSHMRLIRVLKPLHNDQILRNLIMSGNASVVQVGQSSSGQPVLSVMSNTCLAHYEFQALALDDDLCVLNALCIVVRSSDEEIELLEVAEISNAYVLVSLVTFHRTKARKGTSLLLDGISGLEDPRLFDRVKGALTLEAYPTDPTLVPASQHQLDPRICADWDFWSAELPRWGIMKCMTRIEILSQFGQEDYEKAAIWFLAECRYLQHTETGTPIRYHGQASQSASHPSPRHVLLQLPQQQAPQHQVYPNSYQVARPPVALEWDPPASTEVVGINLGVALSYASSSGVRGQPPQHPATLIRPAGNSSTEPTPWAAVTPRVESKPARSGASASAGSAFIPAGHGQKPSPESHRSQEGTPPSPRPDQTLTKYKPCYECAGCPAVLSHNSNLERHVQVCHESIWRHVCDFCGWAFAQGSDLKKHALTKHPNKYYEMFGVTGTVAGEQGPIKTADTADSVVEAEASFSQPIASNSEPGPSAPTSASGQQAPAVPASASEALDLASGSPRVP</sequence>
<evidence type="ECO:0000313" key="10">
    <source>
        <dbReference type="EMBL" id="KAA8491822.1"/>
    </source>
</evidence>
<dbReference type="GO" id="GO:0005634">
    <property type="term" value="C:nucleus"/>
    <property type="evidence" value="ECO:0007669"/>
    <property type="project" value="UniProtKB-SubCell"/>
</dbReference>
<evidence type="ECO:0000256" key="7">
    <source>
        <dbReference type="PROSITE-ProRule" id="PRU00042"/>
    </source>
</evidence>
<organism evidence="10 11">
    <name type="scientific">Porphyridium purpureum</name>
    <name type="common">Red alga</name>
    <name type="synonym">Porphyridium cruentum</name>
    <dbReference type="NCBI Taxonomy" id="35688"/>
    <lineage>
        <taxon>Eukaryota</taxon>
        <taxon>Rhodophyta</taxon>
        <taxon>Bangiophyceae</taxon>
        <taxon>Porphyridiales</taxon>
        <taxon>Porphyridiaceae</taxon>
        <taxon>Porphyridium</taxon>
    </lineage>
</organism>
<feature type="region of interest" description="Disordered" evidence="8">
    <location>
        <begin position="339"/>
        <end position="421"/>
    </location>
</feature>
<evidence type="ECO:0000256" key="6">
    <source>
        <dbReference type="ARBA" id="ARBA00023242"/>
    </source>
</evidence>
<keyword evidence="11" id="KW-1185">Reference proteome</keyword>
<name>A0A5J4YLF7_PORPP</name>
<accession>A0A5J4YLF7</accession>
<dbReference type="SUPFAM" id="SSF57667">
    <property type="entry name" value="beta-beta-alpha zinc fingers"/>
    <property type="match status" value="1"/>
</dbReference>
<evidence type="ECO:0000256" key="8">
    <source>
        <dbReference type="SAM" id="MobiDB-lite"/>
    </source>
</evidence>